<evidence type="ECO:0000313" key="2">
    <source>
        <dbReference type="Proteomes" id="UP000887226"/>
    </source>
</evidence>
<accession>A0A9P7Z6J2</accession>
<sequence>IDIATALEYARYQQGGGDPTVRTVLEREVDRIWDNIQAQPTSYLLTREEFAVFNYFRSHFTGETLARAARRRYRD</sequence>
<evidence type="ECO:0000313" key="1">
    <source>
        <dbReference type="EMBL" id="KAG9246280.1"/>
    </source>
</evidence>
<comment type="caution">
    <text evidence="1">The sequence shown here is derived from an EMBL/GenBank/DDBJ whole genome shotgun (WGS) entry which is preliminary data.</text>
</comment>
<protein>
    <submittedName>
        <fullName evidence="1">Uncharacterized protein</fullName>
    </submittedName>
</protein>
<keyword evidence="2" id="KW-1185">Reference proteome</keyword>
<organism evidence="1 2">
    <name type="scientific">Calycina marina</name>
    <dbReference type="NCBI Taxonomy" id="1763456"/>
    <lineage>
        <taxon>Eukaryota</taxon>
        <taxon>Fungi</taxon>
        <taxon>Dikarya</taxon>
        <taxon>Ascomycota</taxon>
        <taxon>Pezizomycotina</taxon>
        <taxon>Leotiomycetes</taxon>
        <taxon>Helotiales</taxon>
        <taxon>Pezizellaceae</taxon>
        <taxon>Calycina</taxon>
    </lineage>
</organism>
<feature type="non-terminal residue" evidence="1">
    <location>
        <position position="1"/>
    </location>
</feature>
<dbReference type="Proteomes" id="UP000887226">
    <property type="component" value="Unassembled WGS sequence"/>
</dbReference>
<proteinExistence type="predicted"/>
<dbReference type="OrthoDB" id="5302289at2759"/>
<gene>
    <name evidence="1" type="ORF">BJ878DRAFT_409427</name>
</gene>
<name>A0A9P7Z6J2_9HELO</name>
<feature type="non-terminal residue" evidence="1">
    <location>
        <position position="75"/>
    </location>
</feature>
<reference evidence="1" key="1">
    <citation type="journal article" date="2021" name="IMA Fungus">
        <title>Genomic characterization of three marine fungi, including Emericellopsis atlantica sp. nov. with signatures of a generalist lifestyle and marine biomass degradation.</title>
        <authorList>
            <person name="Hagestad O.C."/>
            <person name="Hou L."/>
            <person name="Andersen J.H."/>
            <person name="Hansen E.H."/>
            <person name="Altermark B."/>
            <person name="Li C."/>
            <person name="Kuhnert E."/>
            <person name="Cox R.J."/>
            <person name="Crous P.W."/>
            <person name="Spatafora J.W."/>
            <person name="Lail K."/>
            <person name="Amirebrahimi M."/>
            <person name="Lipzen A."/>
            <person name="Pangilinan J."/>
            <person name="Andreopoulos W."/>
            <person name="Hayes R.D."/>
            <person name="Ng V."/>
            <person name="Grigoriev I.V."/>
            <person name="Jackson S.A."/>
            <person name="Sutton T.D.S."/>
            <person name="Dobson A.D.W."/>
            <person name="Rama T."/>
        </authorList>
    </citation>
    <scope>NUCLEOTIDE SEQUENCE</scope>
    <source>
        <strain evidence="1">TRa3180A</strain>
    </source>
</reference>
<dbReference type="EMBL" id="MU253810">
    <property type="protein sequence ID" value="KAG9246280.1"/>
    <property type="molecule type" value="Genomic_DNA"/>
</dbReference>
<dbReference type="AlphaFoldDB" id="A0A9P7Z6J2"/>